<keyword evidence="2" id="KW-0479">Metal-binding</keyword>
<feature type="transmembrane region" description="Helical" evidence="8">
    <location>
        <begin position="939"/>
        <end position="959"/>
    </location>
</feature>
<evidence type="ECO:0000256" key="3">
    <source>
        <dbReference type="ARBA" id="ARBA00023015"/>
    </source>
</evidence>
<evidence type="ECO:0000256" key="5">
    <source>
        <dbReference type="ARBA" id="ARBA00023163"/>
    </source>
</evidence>
<proteinExistence type="predicted"/>
<evidence type="ECO:0000256" key="2">
    <source>
        <dbReference type="ARBA" id="ARBA00022723"/>
    </source>
</evidence>
<evidence type="ECO:0000256" key="1">
    <source>
        <dbReference type="ARBA" id="ARBA00004123"/>
    </source>
</evidence>
<dbReference type="CDD" id="cd00067">
    <property type="entry name" value="GAL4"/>
    <property type="match status" value="1"/>
</dbReference>
<dbReference type="VEuPathDB" id="FungiDB:PV10_07475"/>
<keyword evidence="3" id="KW-0805">Transcription regulation</keyword>
<evidence type="ECO:0000256" key="6">
    <source>
        <dbReference type="ARBA" id="ARBA00023242"/>
    </source>
</evidence>
<name>A0A438N9T2_EXOME</name>
<dbReference type="PANTHER" id="PTHR31845">
    <property type="entry name" value="FINGER DOMAIN PROTEIN, PUTATIVE-RELATED"/>
    <property type="match status" value="1"/>
</dbReference>
<feature type="transmembrane region" description="Helical" evidence="8">
    <location>
        <begin position="965"/>
        <end position="982"/>
    </location>
</feature>
<dbReference type="SUPFAM" id="SSF57701">
    <property type="entry name" value="Zn2/Cys6 DNA-binding domain"/>
    <property type="match status" value="1"/>
</dbReference>
<dbReference type="InterPro" id="IPR019273">
    <property type="entry name" value="Lunapark_Znf"/>
</dbReference>
<dbReference type="GO" id="GO:0000976">
    <property type="term" value="F:transcription cis-regulatory region binding"/>
    <property type="evidence" value="ECO:0007669"/>
    <property type="project" value="TreeGrafter"/>
</dbReference>
<reference evidence="10 11" key="1">
    <citation type="submission" date="2017-03" db="EMBL/GenBank/DDBJ databases">
        <title>Genomes of endolithic fungi from Antarctica.</title>
        <authorList>
            <person name="Coleine C."/>
            <person name="Masonjones S."/>
            <person name="Stajich J.E."/>
        </authorList>
    </citation>
    <scope>NUCLEOTIDE SEQUENCE [LARGE SCALE GENOMIC DNA]</scope>
    <source>
        <strain evidence="10 11">CCFEE 6314</strain>
    </source>
</reference>
<dbReference type="GO" id="GO:0005634">
    <property type="term" value="C:nucleus"/>
    <property type="evidence" value="ECO:0007669"/>
    <property type="project" value="UniProtKB-SubCell"/>
</dbReference>
<keyword evidence="8" id="KW-0472">Membrane</keyword>
<organism evidence="10 11">
    <name type="scientific">Exophiala mesophila</name>
    <name type="common">Black yeast-like fungus</name>
    <dbReference type="NCBI Taxonomy" id="212818"/>
    <lineage>
        <taxon>Eukaryota</taxon>
        <taxon>Fungi</taxon>
        <taxon>Dikarya</taxon>
        <taxon>Ascomycota</taxon>
        <taxon>Pezizomycotina</taxon>
        <taxon>Eurotiomycetes</taxon>
        <taxon>Chaetothyriomycetidae</taxon>
        <taxon>Chaetothyriales</taxon>
        <taxon>Herpotrichiellaceae</taxon>
        <taxon>Exophiala</taxon>
    </lineage>
</organism>
<feature type="region of interest" description="Disordered" evidence="7">
    <location>
        <begin position="137"/>
        <end position="156"/>
    </location>
</feature>
<dbReference type="GO" id="GO:0006351">
    <property type="term" value="P:DNA-templated transcription"/>
    <property type="evidence" value="ECO:0007669"/>
    <property type="project" value="InterPro"/>
</dbReference>
<evidence type="ECO:0000259" key="9">
    <source>
        <dbReference type="PROSITE" id="PS50048"/>
    </source>
</evidence>
<dbReference type="GO" id="GO:0008270">
    <property type="term" value="F:zinc ion binding"/>
    <property type="evidence" value="ECO:0007669"/>
    <property type="project" value="InterPro"/>
</dbReference>
<dbReference type="GO" id="GO:0000981">
    <property type="term" value="F:DNA-binding transcription factor activity, RNA polymerase II-specific"/>
    <property type="evidence" value="ECO:0007669"/>
    <property type="project" value="InterPro"/>
</dbReference>
<feature type="domain" description="Zn(2)-C6 fungal-type" evidence="9">
    <location>
        <begin position="65"/>
        <end position="98"/>
    </location>
</feature>
<dbReference type="PROSITE" id="PS50048">
    <property type="entry name" value="ZN2_CY6_FUNGAL_2"/>
    <property type="match status" value="1"/>
</dbReference>
<keyword evidence="8" id="KW-0812">Transmembrane</keyword>
<dbReference type="SMART" id="SM00066">
    <property type="entry name" value="GAL4"/>
    <property type="match status" value="1"/>
</dbReference>
<dbReference type="InterPro" id="IPR007219">
    <property type="entry name" value="XnlR_reg_dom"/>
</dbReference>
<feature type="region of interest" description="Disordered" evidence="7">
    <location>
        <begin position="676"/>
        <end position="733"/>
    </location>
</feature>
<evidence type="ECO:0000256" key="7">
    <source>
        <dbReference type="SAM" id="MobiDB-lite"/>
    </source>
</evidence>
<feature type="compositionally biased region" description="Polar residues" evidence="7">
    <location>
        <begin position="141"/>
        <end position="156"/>
    </location>
</feature>
<keyword evidence="4" id="KW-0238">DNA-binding</keyword>
<accession>A0A438N9T2</accession>
<feature type="region of interest" description="Disordered" evidence="7">
    <location>
        <begin position="161"/>
        <end position="207"/>
    </location>
</feature>
<feature type="region of interest" description="Disordered" evidence="7">
    <location>
        <begin position="1199"/>
        <end position="1252"/>
    </location>
</feature>
<dbReference type="InterPro" id="IPR051089">
    <property type="entry name" value="prtT"/>
</dbReference>
<dbReference type="PANTHER" id="PTHR31845:SF17">
    <property type="entry name" value="ZN(II)2CYS6 TRANSCRIPTION FACTOR (EUROFUNG)"/>
    <property type="match status" value="1"/>
</dbReference>
<feature type="compositionally biased region" description="Polar residues" evidence="7">
    <location>
        <begin position="161"/>
        <end position="171"/>
    </location>
</feature>
<feature type="transmembrane region" description="Helical" evidence="8">
    <location>
        <begin position="569"/>
        <end position="588"/>
    </location>
</feature>
<feature type="compositionally biased region" description="Basic and acidic residues" evidence="7">
    <location>
        <begin position="697"/>
        <end position="706"/>
    </location>
</feature>
<feature type="compositionally biased region" description="Polar residues" evidence="7">
    <location>
        <begin position="715"/>
        <end position="730"/>
    </location>
</feature>
<comment type="subcellular location">
    <subcellularLocation>
        <location evidence="1">Nucleus</location>
    </subcellularLocation>
</comment>
<keyword evidence="5" id="KW-0804">Transcription</keyword>
<protein>
    <recommendedName>
        <fullName evidence="9">Zn(2)-C6 fungal-type domain-containing protein</fullName>
    </recommendedName>
</protein>
<keyword evidence="8" id="KW-1133">Transmembrane helix</keyword>
<feature type="region of interest" description="Disordered" evidence="7">
    <location>
        <begin position="1031"/>
        <end position="1121"/>
    </location>
</feature>
<dbReference type="CDD" id="cd12148">
    <property type="entry name" value="fungal_TF_MHR"/>
    <property type="match status" value="1"/>
</dbReference>
<dbReference type="VEuPathDB" id="FungiDB:PV10_07477"/>
<sequence length="1283" mass="142411">MSRTNNADQEEYGPSPPSSSHRVTRGRGSWHGSIADDTNASPTRSNKRSADHLPEQPHVARKGRACLACRKLKVKCDSLEQGDSGCSRCQRLGLDCVTSKRLRAATLDDDGETTHPSIVRLDKAVEDILNRLKMPSLDAYGSNTMPSTTDAPHTLQSQSNTHKYNQQTNQIPPTATNTEPPTAAQTTRENSLNPNPNGDGLQSEHEMAPAPMGSLYEVTQLNTLRSRLKHGDVTRRNSRKNVETDLISQGVLSHAEAEELFVLFKTSLSRYLFDATIHESRSLQSVREASTLFFTAIIAVTSLHIPGKEAIHSASAKQLRELIATSFFDRVHTLEDIRALCIAAFWLPDLSWKLSGHCVRMATELNLHQAFYKAMHSTKAEPAERESAFERARLWYLLYVLDHHFSIAYGRPPVTAEMQAIKEYDVFLNAPECTPSDRRVLSQVTLFIILSRAYNHFGLEAERLMEGDDVTLLTHQRFIEDLDRWRYQFRHALLRDAHVGDYPAVGVELHYHFASMMLNSLALRGRSLFTISSTSTLPTSLRPIAHHAITSAHQILVVVLQEPSIRDSMVGVPLYLHTVIAFAVVFLIKMSSRWASIGVTIDPETKTRPLIENVIALFRGCRAGRSHILYSMADGFERLLRRNLVQGNRVGGQGRNDYDANSRPIALDSRTASLQQVQSMGHARTDMTSLSAHPHGRNSDIYRHDSNATMLRPHPSTSSPTNFGQPSNGTAFEGYTLSPHSQPASIGTFGGWQTEDDMLWSMGMGYDLLATAPDVNAHGLSTFTDWELSVSAPTRDLLQCQLDVWANNGDVACERGNRRKKVPEKDKNAVQFDQEAGQWPAEEDESIVLNLSGAVLRNLDHSICTLDRETASRQRKSDVAFQIRAILTHATSKHVLAVEDETSPASFEKALSKLSSQITAANLSLDTTRSRGRRANALWTLYTTLTYLVFLLILLLVLGPQNWSIYHYAALVGSPLLIYGVRRSIRLFFDWRINRHQSNVDRLTKQREAKINDLKRATKYDSTQELLHKYGGVPVAKTPSKQPPASKKDAATKKQPSKGQPQRTGIPPPPTANIPGRQLPSPIHAQGMPALAQSPVDMSPEAPGFAPNAFPQDRPLSTTYEQTPHWYDRILDVLLGDDEMAAKNRLVLLCSQCRLVNGQAPPGVRTLEELGRWRCSGCGAWNGAEGEGTKVVERITGTAPHAESEDDLPHTPIAKEVIPEEVDTNGDTSTGHDGPDDSGLSKRVTRSADDHHDAVEYNEEYLVIGKVSFEAFAEFGYAERAAD</sequence>
<dbReference type="InterPro" id="IPR036864">
    <property type="entry name" value="Zn2-C6_fun-type_DNA-bd_sf"/>
</dbReference>
<dbReference type="PROSITE" id="PS00463">
    <property type="entry name" value="ZN2_CY6_FUNGAL_1"/>
    <property type="match status" value="1"/>
</dbReference>
<evidence type="ECO:0000256" key="4">
    <source>
        <dbReference type="ARBA" id="ARBA00023125"/>
    </source>
</evidence>
<dbReference type="Proteomes" id="UP000288859">
    <property type="component" value="Unassembled WGS sequence"/>
</dbReference>
<dbReference type="Pfam" id="PF10058">
    <property type="entry name" value="Zn_ribbon_10"/>
    <property type="match status" value="1"/>
</dbReference>
<dbReference type="EMBL" id="NAJM01000012">
    <property type="protein sequence ID" value="RVX72384.1"/>
    <property type="molecule type" value="Genomic_DNA"/>
</dbReference>
<evidence type="ECO:0000313" key="10">
    <source>
        <dbReference type="EMBL" id="RVX72384.1"/>
    </source>
</evidence>
<evidence type="ECO:0000256" key="8">
    <source>
        <dbReference type="SAM" id="Phobius"/>
    </source>
</evidence>
<dbReference type="Pfam" id="PF04082">
    <property type="entry name" value="Fungal_trans"/>
    <property type="match status" value="1"/>
</dbReference>
<dbReference type="InterPro" id="IPR001138">
    <property type="entry name" value="Zn2Cys6_DnaBD"/>
</dbReference>
<evidence type="ECO:0000313" key="11">
    <source>
        <dbReference type="Proteomes" id="UP000288859"/>
    </source>
</evidence>
<dbReference type="Pfam" id="PF00172">
    <property type="entry name" value="Zn_clus"/>
    <property type="match status" value="1"/>
</dbReference>
<keyword evidence="6" id="KW-0539">Nucleus</keyword>
<feature type="compositionally biased region" description="Low complexity" evidence="7">
    <location>
        <begin position="172"/>
        <end position="187"/>
    </location>
</feature>
<dbReference type="OrthoDB" id="4060227at2759"/>
<dbReference type="SMART" id="SM00906">
    <property type="entry name" value="Fungal_trans"/>
    <property type="match status" value="1"/>
</dbReference>
<feature type="region of interest" description="Disordered" evidence="7">
    <location>
        <begin position="1"/>
        <end position="56"/>
    </location>
</feature>
<dbReference type="Gene3D" id="4.10.240.10">
    <property type="entry name" value="Zn(2)-C6 fungal-type DNA-binding domain"/>
    <property type="match status" value="1"/>
</dbReference>
<gene>
    <name evidence="10" type="ORF">B0A52_03572</name>
</gene>
<comment type="caution">
    <text evidence="10">The sequence shown here is derived from an EMBL/GenBank/DDBJ whole genome shotgun (WGS) entry which is preliminary data.</text>
</comment>